<dbReference type="InterPro" id="IPR005358">
    <property type="entry name" value="Puta_zinc/iron-chelating_dom"/>
</dbReference>
<dbReference type="AlphaFoldDB" id="G2PHW8"/>
<gene>
    <name evidence="1" type="ORF">Strvi_0144</name>
</gene>
<evidence type="ECO:0000313" key="1">
    <source>
        <dbReference type="EMBL" id="AEM88919.1"/>
    </source>
</evidence>
<reference evidence="1" key="1">
    <citation type="submission" date="2011-08" db="EMBL/GenBank/DDBJ databases">
        <title>Complete sequence of plasmid 2 of Streptomyces violaceusniger Tu 4113.</title>
        <authorList>
            <consortium name="US DOE Joint Genome Institute"/>
            <person name="Lucas S."/>
            <person name="Han J."/>
            <person name="Lapidus A."/>
            <person name="Cheng J.-F."/>
            <person name="Goodwin L."/>
            <person name="Pitluck S."/>
            <person name="Peters L."/>
            <person name="Ivanova N."/>
            <person name="Daligault H."/>
            <person name="Detter J.C."/>
            <person name="Han C."/>
            <person name="Tapia R."/>
            <person name="Land M."/>
            <person name="Hauser L."/>
            <person name="Kyrpides N."/>
            <person name="Ivanova N."/>
            <person name="Pagani I."/>
            <person name="Hagen A."/>
            <person name="Katz L."/>
            <person name="Fiedler H.-P."/>
            <person name="Keasling J."/>
            <person name="Fortman J."/>
            <person name="Woyke T."/>
        </authorList>
    </citation>
    <scope>NUCLEOTIDE SEQUENCE [LARGE SCALE GENOMIC DNA]</scope>
    <source>
        <strain evidence="1">Tu 4113</strain>
        <plasmid evidence="1">pSTRVI02</plasmid>
    </source>
</reference>
<dbReference type="HOGENOM" id="CLU_1325778_0_0_11"/>
<protein>
    <recommendedName>
        <fullName evidence="3">Fe-S oxidoreductase</fullName>
    </recommendedName>
</protein>
<evidence type="ECO:0008006" key="3">
    <source>
        <dbReference type="Google" id="ProtNLM"/>
    </source>
</evidence>
<dbReference type="RefSeq" id="WP_014043854.1">
    <property type="nucleotide sequence ID" value="NC_015952.1"/>
</dbReference>
<keyword evidence="2" id="KW-1185">Reference proteome</keyword>
<proteinExistence type="predicted"/>
<dbReference type="eggNOG" id="COG0727">
    <property type="taxonomic scope" value="Bacteria"/>
</dbReference>
<dbReference type="Proteomes" id="UP000008703">
    <property type="component" value="Plasmid pSTRVI02"/>
</dbReference>
<evidence type="ECO:0000313" key="2">
    <source>
        <dbReference type="Proteomes" id="UP000008703"/>
    </source>
</evidence>
<dbReference type="EMBL" id="CP002996">
    <property type="protein sequence ID" value="AEM88919.1"/>
    <property type="molecule type" value="Genomic_DNA"/>
</dbReference>
<name>G2PHW8_STRV4</name>
<geneLocation type="plasmid" evidence="1 2">
    <name>pSTRVI02</name>
</geneLocation>
<dbReference type="Pfam" id="PF03692">
    <property type="entry name" value="CxxCxxCC"/>
    <property type="match status" value="1"/>
</dbReference>
<accession>G2PHW8</accession>
<organism evidence="1 2">
    <name type="scientific">Streptomyces violaceusniger (strain Tu 4113)</name>
    <dbReference type="NCBI Taxonomy" id="653045"/>
    <lineage>
        <taxon>Bacteria</taxon>
        <taxon>Bacillati</taxon>
        <taxon>Actinomycetota</taxon>
        <taxon>Actinomycetes</taxon>
        <taxon>Kitasatosporales</taxon>
        <taxon>Streptomycetaceae</taxon>
        <taxon>Streptomyces</taxon>
        <taxon>Streptomyces violaceusniger group</taxon>
    </lineage>
</organism>
<keyword evidence="1" id="KW-0614">Plasmid</keyword>
<sequence>MARRSDQDAALDAVYDQIPDVGCKGLCKASCGPIEMSYRERSRIRERTGITVESAAQSLKKNNLTCSALTDEGRCGAYEYRPAICRLWGASEDMPCRWGCRPTDGQPPLSARESYRLLGAANDAGGGSTSSLHNFTEADVLNAYDQRGEEAIGPASARRENIRQGEESDYFREASQDIPAAFVSPQVIGRYTTALRVLNERQQRPYA</sequence>
<dbReference type="KEGG" id="svl:Strvi_0144"/>